<feature type="compositionally biased region" description="Low complexity" evidence="10">
    <location>
        <begin position="112"/>
        <end position="126"/>
    </location>
</feature>
<dbReference type="GO" id="GO:0003874">
    <property type="term" value="F:6-pyruvoyltetrahydropterin synthase activity"/>
    <property type="evidence" value="ECO:0007669"/>
    <property type="project" value="UniProtKB-EC"/>
</dbReference>
<dbReference type="InterPro" id="IPR007115">
    <property type="entry name" value="6-PTP_synth/QueD"/>
</dbReference>
<comment type="catalytic activity">
    <reaction evidence="7">
        <text>7,8-dihydroneopterin 3'-triphosphate = 6-pyruvoyl-5,6,7,8-tetrahydropterin + triphosphate + H(+)</text>
        <dbReference type="Rhea" id="RHEA:22048"/>
        <dbReference type="ChEBI" id="CHEBI:15378"/>
        <dbReference type="ChEBI" id="CHEBI:18036"/>
        <dbReference type="ChEBI" id="CHEBI:58462"/>
        <dbReference type="ChEBI" id="CHEBI:136564"/>
        <dbReference type="EC" id="4.2.3.12"/>
    </reaction>
</comment>
<evidence type="ECO:0000256" key="2">
    <source>
        <dbReference type="ARBA" id="ARBA00009164"/>
    </source>
</evidence>
<keyword evidence="5 7" id="KW-0783">Tetrahydrobiopterin biosynthesis</keyword>
<feature type="binding site" evidence="9">
    <location>
        <position position="27"/>
    </location>
    <ligand>
        <name>Zn(2+)</name>
        <dbReference type="ChEBI" id="CHEBI:29105"/>
    </ligand>
</feature>
<dbReference type="NCBIfam" id="TIGR03367">
    <property type="entry name" value="queuosine_QueD"/>
    <property type="match status" value="1"/>
</dbReference>
<gene>
    <name evidence="11" type="ORF">CDCA_CDCA13G3647</name>
</gene>
<evidence type="ECO:0000256" key="9">
    <source>
        <dbReference type="PIRSR" id="PIRSR006113-2"/>
    </source>
</evidence>
<comment type="cofactor">
    <cofactor evidence="7 9">
        <name>Zn(2+)</name>
        <dbReference type="ChEBI" id="CHEBI:29105"/>
    </cofactor>
    <text evidence="7 9">Binds 1 zinc ion per subunit.</text>
</comment>
<keyword evidence="6 7" id="KW-0456">Lyase</keyword>
<evidence type="ECO:0000256" key="10">
    <source>
        <dbReference type="SAM" id="MobiDB-lite"/>
    </source>
</evidence>
<reference evidence="11 12" key="1">
    <citation type="submission" date="2022-07" db="EMBL/GenBank/DDBJ databases">
        <title>Genome-wide signatures of adaptation to extreme environments.</title>
        <authorList>
            <person name="Cho C.H."/>
            <person name="Yoon H.S."/>
        </authorList>
    </citation>
    <scope>NUCLEOTIDE SEQUENCE [LARGE SCALE GENOMIC DNA]</scope>
    <source>
        <strain evidence="11 12">DBV 063 E5</strain>
    </source>
</reference>
<dbReference type="EC" id="4.2.3.12" evidence="7"/>
<proteinExistence type="inferred from homology"/>
<evidence type="ECO:0000256" key="7">
    <source>
        <dbReference type="PIRNR" id="PIRNR006113"/>
    </source>
</evidence>
<evidence type="ECO:0000256" key="3">
    <source>
        <dbReference type="ARBA" id="ARBA00022723"/>
    </source>
</evidence>
<name>A0AAV9IZ86_CYACA</name>
<evidence type="ECO:0000256" key="5">
    <source>
        <dbReference type="ARBA" id="ARBA00023007"/>
    </source>
</evidence>
<feature type="active site" description="Proton acceptor" evidence="8">
    <location>
        <position position="23"/>
    </location>
</feature>
<feature type="active site" description="Charge relay system" evidence="8">
    <location>
        <position position="72"/>
    </location>
</feature>
<dbReference type="GO" id="GO:0006729">
    <property type="term" value="P:tetrahydrobiopterin biosynthetic process"/>
    <property type="evidence" value="ECO:0007669"/>
    <property type="project" value="UniProtKB-KW"/>
</dbReference>
<dbReference type="EMBL" id="JANCYW010000013">
    <property type="protein sequence ID" value="KAK4537622.1"/>
    <property type="molecule type" value="Genomic_DNA"/>
</dbReference>
<dbReference type="GO" id="GO:0070497">
    <property type="term" value="F:6-carboxytetrahydropterin synthase activity"/>
    <property type="evidence" value="ECO:0007669"/>
    <property type="project" value="TreeGrafter"/>
</dbReference>
<evidence type="ECO:0000256" key="8">
    <source>
        <dbReference type="PIRSR" id="PIRSR006113-1"/>
    </source>
</evidence>
<comment type="caution">
    <text evidence="11">The sequence shown here is derived from an EMBL/GenBank/DDBJ whole genome shotgun (WGS) entry which is preliminary data.</text>
</comment>
<accession>A0AAV9IZ86</accession>
<keyword evidence="12" id="KW-1185">Reference proteome</keyword>
<dbReference type="PIRSF" id="PIRSF006113">
    <property type="entry name" value="PTP_synth"/>
    <property type="match status" value="1"/>
</dbReference>
<comment type="similarity">
    <text evidence="2 7">Belongs to the PTPS family.</text>
</comment>
<feature type="binding site" evidence="9">
    <location>
        <position position="14"/>
    </location>
    <ligand>
        <name>Zn(2+)</name>
        <dbReference type="ChEBI" id="CHEBI:29105"/>
    </ligand>
</feature>
<dbReference type="PANTHER" id="PTHR12589:SF7">
    <property type="entry name" value="6-PYRUVOYL TETRAHYDROBIOPTERIN SYNTHASE"/>
    <property type="match status" value="1"/>
</dbReference>
<evidence type="ECO:0000256" key="1">
    <source>
        <dbReference type="ARBA" id="ARBA00005126"/>
    </source>
</evidence>
<evidence type="ECO:0000256" key="4">
    <source>
        <dbReference type="ARBA" id="ARBA00022833"/>
    </source>
</evidence>
<dbReference type="GO" id="GO:0046872">
    <property type="term" value="F:metal ion binding"/>
    <property type="evidence" value="ECO:0007669"/>
    <property type="project" value="UniProtKB-KW"/>
</dbReference>
<keyword evidence="4 7" id="KW-0862">Zinc</keyword>
<organism evidence="11 12">
    <name type="scientific">Cyanidium caldarium</name>
    <name type="common">Red alga</name>
    <dbReference type="NCBI Taxonomy" id="2771"/>
    <lineage>
        <taxon>Eukaryota</taxon>
        <taxon>Rhodophyta</taxon>
        <taxon>Bangiophyceae</taxon>
        <taxon>Cyanidiales</taxon>
        <taxon>Cyanidiaceae</taxon>
        <taxon>Cyanidium</taxon>
    </lineage>
</organism>
<comment type="pathway">
    <text evidence="1 7">Cofactor biosynthesis; tetrahydrobiopterin biosynthesis; tetrahydrobiopterin from 7,8-dihydroneopterin triphosphate: step 1/3.</text>
</comment>
<feature type="region of interest" description="Disordered" evidence="10">
    <location>
        <begin position="112"/>
        <end position="141"/>
    </location>
</feature>
<evidence type="ECO:0000313" key="11">
    <source>
        <dbReference type="EMBL" id="KAK4537622.1"/>
    </source>
</evidence>
<dbReference type="Gene3D" id="3.30.479.10">
    <property type="entry name" value="6-pyruvoyl tetrahydropterin synthase/QueD"/>
    <property type="match status" value="1"/>
</dbReference>
<dbReference type="PANTHER" id="PTHR12589">
    <property type="entry name" value="PYRUVOYL TETRAHYDROBIOPTERIN SYNTHASE"/>
    <property type="match status" value="1"/>
</dbReference>
<dbReference type="Pfam" id="PF01242">
    <property type="entry name" value="PTPS"/>
    <property type="match status" value="1"/>
</dbReference>
<feature type="active site" description="Charge relay system" evidence="8">
    <location>
        <position position="111"/>
    </location>
</feature>
<feature type="binding site" evidence="9">
    <location>
        <position position="29"/>
    </location>
    <ligand>
        <name>Zn(2+)</name>
        <dbReference type="ChEBI" id="CHEBI:29105"/>
    </ligand>
</feature>
<dbReference type="Proteomes" id="UP001301350">
    <property type="component" value="Unassembled WGS sequence"/>
</dbReference>
<protein>
    <recommendedName>
        <fullName evidence="7">6-pyruvoyl tetrahydrobiopterin synthase</fullName>
        <shortName evidence="7">PTP synthase</shortName>
        <shortName evidence="7">PTPS</shortName>
        <ecNumber evidence="7">4.2.3.12</ecNumber>
    </recommendedName>
</protein>
<sequence>MFTLEKRFTFEASHCLHHHDSKCNRLHGHSYALVVEVTAEQLVLDGPKRGMVMDFDDITTYVRPLLVDYLDHHHLNDTLGTDSPTAEFIAYWAYKYLQAHLPHLSAVTVEETPTTRATYRPRPGARVLPNEGEDGHAATLR</sequence>
<dbReference type="SUPFAM" id="SSF55620">
    <property type="entry name" value="Tetrahydrobiopterin biosynthesis enzymes-like"/>
    <property type="match status" value="1"/>
</dbReference>
<evidence type="ECO:0000313" key="12">
    <source>
        <dbReference type="Proteomes" id="UP001301350"/>
    </source>
</evidence>
<evidence type="ECO:0000256" key="6">
    <source>
        <dbReference type="ARBA" id="ARBA00023239"/>
    </source>
</evidence>
<keyword evidence="3 7" id="KW-0479">Metal-binding</keyword>
<dbReference type="AlphaFoldDB" id="A0AAV9IZ86"/>
<dbReference type="InterPro" id="IPR038418">
    <property type="entry name" value="6-PTP_synth/QueD_sf"/>
</dbReference>